<sequence length="63" mass="6896">MHTPEPRRRCRYPYTTCLLLAVSVLACGVWLVTHDACMHPVGNTLAALWGAVCAPLLILHILG</sequence>
<organism evidence="2 3">
    <name type="scientific">Bifidobacterium samirii</name>
    <dbReference type="NCBI Taxonomy" id="2306974"/>
    <lineage>
        <taxon>Bacteria</taxon>
        <taxon>Bacillati</taxon>
        <taxon>Actinomycetota</taxon>
        <taxon>Actinomycetes</taxon>
        <taxon>Bifidobacteriales</taxon>
        <taxon>Bifidobacteriaceae</taxon>
        <taxon>Bifidobacterium</taxon>
    </lineage>
</organism>
<accession>A0A430FJR6</accession>
<evidence type="ECO:0000313" key="2">
    <source>
        <dbReference type="EMBL" id="RSX53001.1"/>
    </source>
</evidence>
<dbReference type="AlphaFoldDB" id="A0A430FJR6"/>
<reference evidence="2 3" key="1">
    <citation type="submission" date="2018-09" db="EMBL/GenBank/DDBJ databases">
        <title>Characterization of the phylogenetic diversity of five novel species belonging to the genus Bifidobacterium.</title>
        <authorList>
            <person name="Lugli G.A."/>
            <person name="Duranti S."/>
            <person name="Milani C."/>
        </authorList>
    </citation>
    <scope>NUCLEOTIDE SEQUENCE [LARGE SCALE GENOMIC DNA]</scope>
    <source>
        <strain evidence="2 3">2033B</strain>
    </source>
</reference>
<dbReference type="Proteomes" id="UP000287470">
    <property type="component" value="Unassembled WGS sequence"/>
</dbReference>
<keyword evidence="1" id="KW-1133">Transmembrane helix</keyword>
<feature type="transmembrane region" description="Helical" evidence="1">
    <location>
        <begin position="44"/>
        <end position="62"/>
    </location>
</feature>
<name>A0A430FJR6_9BIFI</name>
<dbReference type="PROSITE" id="PS51257">
    <property type="entry name" value="PROKAR_LIPOPROTEIN"/>
    <property type="match status" value="1"/>
</dbReference>
<keyword evidence="3" id="KW-1185">Reference proteome</keyword>
<keyword evidence="1" id="KW-0472">Membrane</keyword>
<dbReference type="OrthoDB" id="3240540at2"/>
<protein>
    <submittedName>
        <fullName evidence="2">Uncharacterized protein</fullName>
    </submittedName>
</protein>
<evidence type="ECO:0000256" key="1">
    <source>
        <dbReference type="SAM" id="Phobius"/>
    </source>
</evidence>
<dbReference type="EMBL" id="QXGK01000020">
    <property type="protein sequence ID" value="RSX53001.1"/>
    <property type="molecule type" value="Genomic_DNA"/>
</dbReference>
<proteinExistence type="predicted"/>
<gene>
    <name evidence="2" type="ORF">D2E24_1672</name>
</gene>
<feature type="transmembrane region" description="Helical" evidence="1">
    <location>
        <begin position="12"/>
        <end position="32"/>
    </location>
</feature>
<comment type="caution">
    <text evidence="2">The sequence shown here is derived from an EMBL/GenBank/DDBJ whole genome shotgun (WGS) entry which is preliminary data.</text>
</comment>
<evidence type="ECO:0000313" key="3">
    <source>
        <dbReference type="Proteomes" id="UP000287470"/>
    </source>
</evidence>
<dbReference type="RefSeq" id="WP_125968927.1">
    <property type="nucleotide sequence ID" value="NZ_QXGK01000020.1"/>
</dbReference>
<keyword evidence="1" id="KW-0812">Transmembrane</keyword>